<evidence type="ECO:0000256" key="2">
    <source>
        <dbReference type="SAM" id="Phobius"/>
    </source>
</evidence>
<gene>
    <name evidence="3" type="ORF">ACFS2C_26960</name>
</gene>
<evidence type="ECO:0000313" key="3">
    <source>
        <dbReference type="EMBL" id="MFD2803039.1"/>
    </source>
</evidence>
<feature type="transmembrane region" description="Helical" evidence="2">
    <location>
        <begin position="201"/>
        <end position="222"/>
    </location>
</feature>
<comment type="caution">
    <text evidence="3">The sequence shown here is derived from an EMBL/GenBank/DDBJ whole genome shotgun (WGS) entry which is preliminary data.</text>
</comment>
<dbReference type="EMBL" id="JBHUOF010000049">
    <property type="protein sequence ID" value="MFD2803039.1"/>
    <property type="molecule type" value="Genomic_DNA"/>
</dbReference>
<dbReference type="Proteomes" id="UP001597478">
    <property type="component" value="Unassembled WGS sequence"/>
</dbReference>
<reference evidence="4" key="1">
    <citation type="journal article" date="2019" name="Int. J. Syst. Evol. Microbiol.">
        <title>The Global Catalogue of Microorganisms (GCM) 10K type strain sequencing project: providing services to taxonomists for standard genome sequencing and annotation.</title>
        <authorList>
            <consortium name="The Broad Institute Genomics Platform"/>
            <consortium name="The Broad Institute Genome Sequencing Center for Infectious Disease"/>
            <person name="Wu L."/>
            <person name="Ma J."/>
        </authorList>
    </citation>
    <scope>NUCLEOTIDE SEQUENCE [LARGE SCALE GENOMIC DNA]</scope>
    <source>
        <strain evidence="4">IBRC-M 10906</strain>
    </source>
</reference>
<keyword evidence="4" id="KW-1185">Reference proteome</keyword>
<proteinExistence type="predicted"/>
<sequence length="403" mass="42400">MTWQEELRRLDAQLAAGAITHDEHRRRREDILAEVSGTPVVSPFAAPRKKTDDGGPRWQAANPAAAARLPETADPDSIQPTVPASVPPAPAQPAGQSPAPASPPAPSAPPELPQLPQPAQSPQRQQSPPSPTGPPAGPAQATQPVTTPPPPRFNPAVLLSAGTRTTAPSPADTELTMPLMRVQGPLVHQEPPENRGRTRTWLVLALAVFVALAAVIGGAWWLGQDDDPESVSAPSPSSAAPTEVALEDRLPTLPGQPNPNNSTMSVQRGVDLGLYTEAEGETMRRHGATELIYRSSAEGPALTDGYTLLVVRTSSHERAAQLADHMNTTTAANGFTSSLLPEDDRFVVLSRTDSAGRVSLVWYASGSTAVGIGVSQARDADPAALQERLQTTLTSVEEVLPRG</sequence>
<feature type="region of interest" description="Disordered" evidence="1">
    <location>
        <begin position="31"/>
        <end position="157"/>
    </location>
</feature>
<feature type="compositionally biased region" description="Pro residues" evidence="1">
    <location>
        <begin position="100"/>
        <end position="116"/>
    </location>
</feature>
<evidence type="ECO:0000256" key="1">
    <source>
        <dbReference type="SAM" id="MobiDB-lite"/>
    </source>
</evidence>
<feature type="compositionally biased region" description="Low complexity" evidence="1">
    <location>
        <begin position="117"/>
        <end position="127"/>
    </location>
</feature>
<keyword evidence="2" id="KW-0812">Transmembrane</keyword>
<protein>
    <submittedName>
        <fullName evidence="3">Uncharacterized protein</fullName>
    </submittedName>
</protein>
<evidence type="ECO:0000313" key="4">
    <source>
        <dbReference type="Proteomes" id="UP001597478"/>
    </source>
</evidence>
<organism evidence="3 4">
    <name type="scientific">Prauserella oleivorans</name>
    <dbReference type="NCBI Taxonomy" id="1478153"/>
    <lineage>
        <taxon>Bacteria</taxon>
        <taxon>Bacillati</taxon>
        <taxon>Actinomycetota</taxon>
        <taxon>Actinomycetes</taxon>
        <taxon>Pseudonocardiales</taxon>
        <taxon>Pseudonocardiaceae</taxon>
        <taxon>Prauserella</taxon>
    </lineage>
</organism>
<feature type="compositionally biased region" description="Pro residues" evidence="1">
    <location>
        <begin position="128"/>
        <end position="137"/>
    </location>
</feature>
<keyword evidence="2" id="KW-0472">Membrane</keyword>
<feature type="compositionally biased region" description="Low complexity" evidence="1">
    <location>
        <begin position="60"/>
        <end position="72"/>
    </location>
</feature>
<dbReference type="RefSeq" id="WP_377395163.1">
    <property type="nucleotide sequence ID" value="NZ_JBHSAN010000054.1"/>
</dbReference>
<accession>A0ABW5WIN0</accession>
<keyword evidence="2" id="KW-1133">Transmembrane helix</keyword>
<name>A0ABW5WIN0_9PSEU</name>